<evidence type="ECO:0000313" key="1">
    <source>
        <dbReference type="EMBL" id="EHA24745.1"/>
    </source>
</evidence>
<dbReference type="EMBL" id="ACJE01000008">
    <property type="protein sequence ID" value="EHA24745.1"/>
    <property type="molecule type" value="Genomic_DNA"/>
</dbReference>
<proteinExistence type="predicted"/>
<name>G3XYB5_ASPNA</name>
<reference evidence="1 2" key="1">
    <citation type="journal article" date="2011" name="Genome Res.">
        <title>Comparative genomics of citric-acid-producing Aspergillus niger ATCC 1015 versus enzyme-producing CBS 513.88.</title>
        <authorList>
            <person name="Andersen M.R."/>
            <person name="Salazar M.P."/>
            <person name="Schaap P.J."/>
            <person name="van de Vondervoort P.J."/>
            <person name="Culley D."/>
            <person name="Thykaer J."/>
            <person name="Frisvad J.C."/>
            <person name="Nielsen K.F."/>
            <person name="Albang R."/>
            <person name="Albermann K."/>
            <person name="Berka R.M."/>
            <person name="Braus G.H."/>
            <person name="Braus-Stromeyer S.A."/>
            <person name="Corrochano L.M."/>
            <person name="Dai Z."/>
            <person name="van Dijck P.W."/>
            <person name="Hofmann G."/>
            <person name="Lasure L.L."/>
            <person name="Magnuson J.K."/>
            <person name="Menke H."/>
            <person name="Meijer M."/>
            <person name="Meijer S.L."/>
            <person name="Nielsen J.B."/>
            <person name="Nielsen M.L."/>
            <person name="van Ooyen A.J."/>
            <person name="Pel H.J."/>
            <person name="Poulsen L."/>
            <person name="Samson R.A."/>
            <person name="Stam H."/>
            <person name="Tsang A."/>
            <person name="van den Brink J.M."/>
            <person name="Atkins A."/>
            <person name="Aerts A."/>
            <person name="Shapiro H."/>
            <person name="Pangilinan J."/>
            <person name="Salamov A."/>
            <person name="Lou Y."/>
            <person name="Lindquist E."/>
            <person name="Lucas S."/>
            <person name="Grimwood J."/>
            <person name="Grigoriev I.V."/>
            <person name="Kubicek C.P."/>
            <person name="Martinez D."/>
            <person name="van Peij N.N."/>
            <person name="Roubos J.A."/>
            <person name="Nielsen J."/>
            <person name="Baker S.E."/>
        </authorList>
    </citation>
    <scope>NUCLEOTIDE SEQUENCE [LARGE SCALE GENOMIC DNA]</scope>
    <source>
        <strain evidence="2">ATCC 1015 / CBS 113.46 / FGSC A1144 / LSHB Ac4 / NCTC 3858a / NRRL 328 / USDA 3528.7</strain>
    </source>
</reference>
<dbReference type="VEuPathDB" id="FungiDB:ASPNIDRAFT2_40665"/>
<comment type="caution">
    <text evidence="1">The sequence shown here is derived from an EMBL/GenBank/DDBJ whole genome shotgun (WGS) entry which is preliminary data.</text>
</comment>
<organism evidence="1 2">
    <name type="scientific">Aspergillus niger (strain ATCC 1015 / CBS 113.46 / FGSC A1144 / LSHB Ac4 / NCTC 3858a / NRRL 328 / USDA 3528.7)</name>
    <dbReference type="NCBI Taxonomy" id="380704"/>
    <lineage>
        <taxon>Eukaryota</taxon>
        <taxon>Fungi</taxon>
        <taxon>Dikarya</taxon>
        <taxon>Ascomycota</taxon>
        <taxon>Pezizomycotina</taxon>
        <taxon>Eurotiomycetes</taxon>
        <taxon>Eurotiomycetidae</taxon>
        <taxon>Eurotiales</taxon>
        <taxon>Aspergillaceae</taxon>
        <taxon>Aspergillus</taxon>
        <taxon>Aspergillus subgen. Circumdati</taxon>
    </lineage>
</organism>
<evidence type="ECO:0000313" key="2">
    <source>
        <dbReference type="Proteomes" id="UP000009038"/>
    </source>
</evidence>
<dbReference type="OrthoDB" id="4503779at2759"/>
<dbReference type="AlphaFoldDB" id="G3XYB5"/>
<protein>
    <submittedName>
        <fullName evidence="1">Uncharacterized protein</fullName>
    </submittedName>
</protein>
<gene>
    <name evidence="1" type="ORF">ASPNIDRAFT_40665</name>
</gene>
<dbReference type="HOGENOM" id="CLU_653771_0_0_1"/>
<accession>G3XYB5</accession>
<sequence>MSRKTRDANIRTAAPLWALSTVQGPDVLCTVNHLKAINLVYDEILASSGLSKRSKPAGSNSSSNYFQTCYIRQNPTIILYFLFMEQIRDGNHTMQYSSVQVATAQSSATHLPATSPPAVQTTVQPIERTYSSGFFYQRGKYWSTNQVKALNRNVTRDVTPSELLGRYFPTEEKDLQLFSKLQKHFIIPGSEDVTNYNPTNPMWADNSLAQIFHSFSIIMKWRKQDALVPPTIITVMTTLGYRMSAFQHFKITEQYIAYNLPKLNMKGVLRCDGGMYNLNDRLGKFPLVVLSDASNISKTQATNNEISNVLLPMAAQYDYGRKRDKYVSFCIMAWDTKYRITRAEASHTYFESLRQGKRTTEELVIKRTRIYDLLGNEDRSPTEEIYRTDLWLKGRNLDREEFLKVFWGMCLILSDYTRVV</sequence>
<dbReference type="Proteomes" id="UP000009038">
    <property type="component" value="Unassembled WGS sequence"/>
</dbReference>